<dbReference type="InterPro" id="IPR036259">
    <property type="entry name" value="MFS_trans_sf"/>
</dbReference>
<feature type="transmembrane region" description="Helical" evidence="6">
    <location>
        <begin position="64"/>
        <end position="82"/>
    </location>
</feature>
<feature type="transmembrane region" description="Helical" evidence="6">
    <location>
        <begin position="313"/>
        <end position="331"/>
    </location>
</feature>
<keyword evidence="4 6" id="KW-1133">Transmembrane helix</keyword>
<comment type="subcellular location">
    <subcellularLocation>
        <location evidence="1">Cell membrane</location>
        <topology evidence="1">Multi-pass membrane protein</topology>
    </subcellularLocation>
</comment>
<dbReference type="InterPro" id="IPR005828">
    <property type="entry name" value="MFS_sugar_transport-like"/>
</dbReference>
<gene>
    <name evidence="8" type="ORF">ACIBG2_02730</name>
</gene>
<dbReference type="Pfam" id="PF00083">
    <property type="entry name" value="Sugar_tr"/>
    <property type="match status" value="1"/>
</dbReference>
<feature type="transmembrane region" description="Helical" evidence="6">
    <location>
        <begin position="152"/>
        <end position="173"/>
    </location>
</feature>
<keyword evidence="9" id="KW-1185">Reference proteome</keyword>
<comment type="caution">
    <text evidence="8">The sequence shown here is derived from an EMBL/GenBank/DDBJ whole genome shotgun (WGS) entry which is preliminary data.</text>
</comment>
<reference evidence="8 9" key="1">
    <citation type="submission" date="2024-10" db="EMBL/GenBank/DDBJ databases">
        <title>The Natural Products Discovery Center: Release of the First 8490 Sequenced Strains for Exploring Actinobacteria Biosynthetic Diversity.</title>
        <authorList>
            <person name="Kalkreuter E."/>
            <person name="Kautsar S.A."/>
            <person name="Yang D."/>
            <person name="Bader C.D."/>
            <person name="Teijaro C.N."/>
            <person name="Fluegel L."/>
            <person name="Davis C.M."/>
            <person name="Simpson J.R."/>
            <person name="Lauterbach L."/>
            <person name="Steele A.D."/>
            <person name="Gui C."/>
            <person name="Meng S."/>
            <person name="Li G."/>
            <person name="Viehrig K."/>
            <person name="Ye F."/>
            <person name="Su P."/>
            <person name="Kiefer A.F."/>
            <person name="Nichols A."/>
            <person name="Cepeda A.J."/>
            <person name="Yan W."/>
            <person name="Fan B."/>
            <person name="Jiang Y."/>
            <person name="Adhikari A."/>
            <person name="Zheng C.-J."/>
            <person name="Schuster L."/>
            <person name="Cowan T.M."/>
            <person name="Smanski M.J."/>
            <person name="Chevrette M.G."/>
            <person name="De Carvalho L.P.S."/>
            <person name="Shen B."/>
        </authorList>
    </citation>
    <scope>NUCLEOTIDE SEQUENCE [LARGE SCALE GENOMIC DNA]</scope>
    <source>
        <strain evidence="8 9">NPDC050545</strain>
    </source>
</reference>
<keyword evidence="5 6" id="KW-0472">Membrane</keyword>
<evidence type="ECO:0000256" key="6">
    <source>
        <dbReference type="SAM" id="Phobius"/>
    </source>
</evidence>
<feature type="domain" description="Major facilitator superfamily (MFS) profile" evidence="7">
    <location>
        <begin position="26"/>
        <end position="467"/>
    </location>
</feature>
<keyword evidence="3 6" id="KW-0812">Transmembrane</keyword>
<evidence type="ECO:0000256" key="1">
    <source>
        <dbReference type="ARBA" id="ARBA00004651"/>
    </source>
</evidence>
<evidence type="ECO:0000313" key="9">
    <source>
        <dbReference type="Proteomes" id="UP001612741"/>
    </source>
</evidence>
<dbReference type="PANTHER" id="PTHR23511">
    <property type="entry name" value="SYNAPTIC VESICLE GLYCOPROTEIN 2"/>
    <property type="match status" value="1"/>
</dbReference>
<keyword evidence="2" id="KW-0813">Transport</keyword>
<dbReference type="EMBL" id="JBITGY010000001">
    <property type="protein sequence ID" value="MFI6496267.1"/>
    <property type="molecule type" value="Genomic_DNA"/>
</dbReference>
<dbReference type="Gene3D" id="1.20.1250.20">
    <property type="entry name" value="MFS general substrate transporter like domains"/>
    <property type="match status" value="1"/>
</dbReference>
<dbReference type="Proteomes" id="UP001612741">
    <property type="component" value="Unassembled WGS sequence"/>
</dbReference>
<accession>A0ABW7YK43</accession>
<feature type="transmembrane region" description="Helical" evidence="6">
    <location>
        <begin position="441"/>
        <end position="461"/>
    </location>
</feature>
<feature type="transmembrane region" description="Helical" evidence="6">
    <location>
        <begin position="277"/>
        <end position="301"/>
    </location>
</feature>
<evidence type="ECO:0000256" key="3">
    <source>
        <dbReference type="ARBA" id="ARBA00022692"/>
    </source>
</evidence>
<dbReference type="PROSITE" id="PS50850">
    <property type="entry name" value="MFS"/>
    <property type="match status" value="1"/>
</dbReference>
<name>A0ABW7YK43_9ACTN</name>
<evidence type="ECO:0000259" key="7">
    <source>
        <dbReference type="PROSITE" id="PS50850"/>
    </source>
</evidence>
<feature type="transmembrane region" description="Helical" evidence="6">
    <location>
        <begin position="26"/>
        <end position="44"/>
    </location>
</feature>
<organism evidence="8 9">
    <name type="scientific">Nonomuraea typhae</name>
    <dbReference type="NCBI Taxonomy" id="2603600"/>
    <lineage>
        <taxon>Bacteria</taxon>
        <taxon>Bacillati</taxon>
        <taxon>Actinomycetota</taxon>
        <taxon>Actinomycetes</taxon>
        <taxon>Streptosporangiales</taxon>
        <taxon>Streptosporangiaceae</taxon>
        <taxon>Nonomuraea</taxon>
    </lineage>
</organism>
<evidence type="ECO:0000256" key="2">
    <source>
        <dbReference type="ARBA" id="ARBA00022448"/>
    </source>
</evidence>
<feature type="transmembrane region" description="Helical" evidence="6">
    <location>
        <begin position="119"/>
        <end position="140"/>
    </location>
</feature>
<dbReference type="SUPFAM" id="SSF103473">
    <property type="entry name" value="MFS general substrate transporter"/>
    <property type="match status" value="1"/>
</dbReference>
<feature type="transmembrane region" description="Helical" evidence="6">
    <location>
        <begin position="185"/>
        <end position="204"/>
    </location>
</feature>
<feature type="transmembrane region" description="Helical" evidence="6">
    <location>
        <begin position="343"/>
        <end position="362"/>
    </location>
</feature>
<dbReference type="RefSeq" id="WP_397078282.1">
    <property type="nucleotide sequence ID" value="NZ_JBITGY010000001.1"/>
</dbReference>
<proteinExistence type="predicted"/>
<dbReference type="InterPro" id="IPR020846">
    <property type="entry name" value="MFS_dom"/>
</dbReference>
<feature type="transmembrane region" description="Helical" evidence="6">
    <location>
        <begin position="374"/>
        <end position="394"/>
    </location>
</feature>
<sequence>MGPGIVRSLVPARMDRLPWSPFHTRLVMALGVAWVLDGLEITIAGNVGAFLQRSDTLGLTSAEVGLTATVYLIGEVVGALFFGWMSDRMGRRKLFILTLAVYLIASGLTALSWDLGSYLVLRFIAGTGIGGEYAAVNSAIDEMIPSKYRGHVDLGVNGTYWLGALLATSATFVLLDPGGPLDPDWAWRLGFLIGPVIGVLIWGLRRHLPESPRWLMTHGREDEAERVVAAIEKEVERETGAELPPVPEEQAIEVVPQKQLPLIEVARTLFRTYPQRSFLSATLMICQSFLYNAIFFTYALVLTHFYGIEAGDVPVYMFAFALGNLIGPLTLGRLFDTVGRRQMIAGTYITSGTLLAVTGWLFERGALTATTQTIMWSVIFFIASAAASSAYLTVSEIFPIEMRAQAISIFFALGQVVGSFGPAIFGALIGDQAHPDPTKLFWGYLFAAGMMIFAGVVEILFGVKAERTALEHVAEPLSAVEARARRAAEGRAGENP</sequence>
<evidence type="ECO:0000313" key="8">
    <source>
        <dbReference type="EMBL" id="MFI6496267.1"/>
    </source>
</evidence>
<feature type="transmembrane region" description="Helical" evidence="6">
    <location>
        <begin position="406"/>
        <end position="429"/>
    </location>
</feature>
<dbReference type="CDD" id="cd17316">
    <property type="entry name" value="MFS_SV2_like"/>
    <property type="match status" value="1"/>
</dbReference>
<evidence type="ECO:0000256" key="4">
    <source>
        <dbReference type="ARBA" id="ARBA00022989"/>
    </source>
</evidence>
<feature type="transmembrane region" description="Helical" evidence="6">
    <location>
        <begin position="94"/>
        <end position="113"/>
    </location>
</feature>
<evidence type="ECO:0000256" key="5">
    <source>
        <dbReference type="ARBA" id="ARBA00023136"/>
    </source>
</evidence>
<protein>
    <submittedName>
        <fullName evidence="8">MFS transporter</fullName>
    </submittedName>
</protein>